<dbReference type="EC" id="3.4.16.-" evidence="3"/>
<keyword evidence="3" id="KW-0808">Transferase</keyword>
<keyword evidence="2" id="KW-0812">Transmembrane</keyword>
<name>A0A151UBM4_CAJCA</name>
<comment type="similarity">
    <text evidence="1">Belongs to the peptidase S10 family.</text>
</comment>
<keyword evidence="2" id="KW-0472">Membrane</keyword>
<dbReference type="Pfam" id="PF00450">
    <property type="entry name" value="Peptidase_S10"/>
    <property type="match status" value="1"/>
</dbReference>
<keyword evidence="4" id="KW-1185">Reference proteome</keyword>
<reference evidence="3 4" key="1">
    <citation type="journal article" date="2012" name="Nat. Biotechnol.">
        <title>Draft genome sequence of pigeonpea (Cajanus cajan), an orphan legume crop of resource-poor farmers.</title>
        <authorList>
            <person name="Varshney R.K."/>
            <person name="Chen W."/>
            <person name="Li Y."/>
            <person name="Bharti A.K."/>
            <person name="Saxena R.K."/>
            <person name="Schlueter J.A."/>
            <person name="Donoghue M.T."/>
            <person name="Azam S."/>
            <person name="Fan G."/>
            <person name="Whaley A.M."/>
            <person name="Farmer A.D."/>
            <person name="Sheridan J."/>
            <person name="Iwata A."/>
            <person name="Tuteja R."/>
            <person name="Penmetsa R.V."/>
            <person name="Wu W."/>
            <person name="Upadhyaya H.D."/>
            <person name="Yang S.P."/>
            <person name="Shah T."/>
            <person name="Saxena K.B."/>
            <person name="Michael T."/>
            <person name="McCombie W.R."/>
            <person name="Yang B."/>
            <person name="Zhang G."/>
            <person name="Yang H."/>
            <person name="Wang J."/>
            <person name="Spillane C."/>
            <person name="Cook D.R."/>
            <person name="May G.D."/>
            <person name="Xu X."/>
            <person name="Jackson S.A."/>
        </authorList>
    </citation>
    <scope>NUCLEOTIDE SEQUENCE [LARGE SCALE GENOMIC DNA]</scope>
    <source>
        <strain evidence="4">cv. Asha</strain>
    </source>
</reference>
<keyword evidence="2" id="KW-1133">Transmembrane helix</keyword>
<accession>A0A151UBM4</accession>
<dbReference type="PANTHER" id="PTHR11802">
    <property type="entry name" value="SERINE PROTEASE FAMILY S10 SERINE CARBOXYPEPTIDASE"/>
    <property type="match status" value="1"/>
</dbReference>
<dbReference type="InterPro" id="IPR029058">
    <property type="entry name" value="AB_hydrolase_fold"/>
</dbReference>
<dbReference type="OMA" id="ESHNDMQ"/>
<evidence type="ECO:0000313" key="4">
    <source>
        <dbReference type="Proteomes" id="UP000075243"/>
    </source>
</evidence>
<dbReference type="PANTHER" id="PTHR11802:SF239">
    <property type="entry name" value="PEPTIDASE S10, SERINE CARBOXYPEPTIDASE, ALPHA_BETA HYDROLASE-RELATED"/>
    <property type="match status" value="1"/>
</dbReference>
<keyword evidence="3" id="KW-0012">Acyltransferase</keyword>
<dbReference type="GO" id="GO:0004185">
    <property type="term" value="F:serine-type carboxypeptidase activity"/>
    <property type="evidence" value="ECO:0007669"/>
    <property type="project" value="InterPro"/>
</dbReference>
<dbReference type="Gramene" id="C.cajan_20326.t">
    <property type="protein sequence ID" value="C.cajan_20326.t"/>
    <property type="gene ID" value="C.cajan_20326"/>
</dbReference>
<feature type="transmembrane region" description="Helical" evidence="2">
    <location>
        <begin position="6"/>
        <end position="24"/>
    </location>
</feature>
<sequence>MIAYSFCHFLIIIVLLGLAIFIQLGTSRSKVEVLPGFEGPLPFKLETGYVGLGESHNDMQVFYYFIKSENDPEKDPLMLWLSGGPGCSSISGLLFQFGNFQIQTLW</sequence>
<evidence type="ECO:0000313" key="3">
    <source>
        <dbReference type="EMBL" id="KYP76679.1"/>
    </source>
</evidence>
<dbReference type="STRING" id="3821.A0A151UBM4"/>
<dbReference type="GO" id="GO:0047202">
    <property type="term" value="F:sinapoylglucose-choline O-sinapoyltransferase activity"/>
    <property type="evidence" value="ECO:0007669"/>
    <property type="project" value="UniProtKB-EC"/>
</dbReference>
<dbReference type="SUPFAM" id="SSF53474">
    <property type="entry name" value="alpha/beta-Hydrolases"/>
    <property type="match status" value="1"/>
</dbReference>
<keyword evidence="3" id="KW-0378">Hydrolase</keyword>
<dbReference type="GO" id="GO:0019748">
    <property type="term" value="P:secondary metabolic process"/>
    <property type="evidence" value="ECO:0007669"/>
    <property type="project" value="TreeGrafter"/>
</dbReference>
<proteinExistence type="inferred from homology"/>
<organism evidence="3 4">
    <name type="scientific">Cajanus cajan</name>
    <name type="common">Pigeon pea</name>
    <name type="synonym">Cajanus indicus</name>
    <dbReference type="NCBI Taxonomy" id="3821"/>
    <lineage>
        <taxon>Eukaryota</taxon>
        <taxon>Viridiplantae</taxon>
        <taxon>Streptophyta</taxon>
        <taxon>Embryophyta</taxon>
        <taxon>Tracheophyta</taxon>
        <taxon>Spermatophyta</taxon>
        <taxon>Magnoliopsida</taxon>
        <taxon>eudicotyledons</taxon>
        <taxon>Gunneridae</taxon>
        <taxon>Pentapetalae</taxon>
        <taxon>rosids</taxon>
        <taxon>fabids</taxon>
        <taxon>Fabales</taxon>
        <taxon>Fabaceae</taxon>
        <taxon>Papilionoideae</taxon>
        <taxon>50 kb inversion clade</taxon>
        <taxon>NPAAA clade</taxon>
        <taxon>indigoferoid/millettioid clade</taxon>
        <taxon>Phaseoleae</taxon>
        <taxon>Cajanus</taxon>
    </lineage>
</organism>
<dbReference type="InterPro" id="IPR001563">
    <property type="entry name" value="Peptidase_S10"/>
</dbReference>
<evidence type="ECO:0000256" key="1">
    <source>
        <dbReference type="ARBA" id="ARBA00009431"/>
    </source>
</evidence>
<dbReference type="EMBL" id="CM003603">
    <property type="protein sequence ID" value="KYP76679.1"/>
    <property type="molecule type" value="Genomic_DNA"/>
</dbReference>
<dbReference type="Proteomes" id="UP000075243">
    <property type="component" value="Chromosome 1"/>
</dbReference>
<evidence type="ECO:0000256" key="2">
    <source>
        <dbReference type="SAM" id="Phobius"/>
    </source>
</evidence>
<protein>
    <submittedName>
        <fullName evidence="3">Serine carboxypeptidase-like 15</fullName>
        <ecNumber evidence="3">2.3.1.91</ecNumber>
        <ecNumber evidence="3">3.4.16.-</ecNumber>
    </submittedName>
</protein>
<dbReference type="AlphaFoldDB" id="A0A151UBM4"/>
<dbReference type="Gene3D" id="3.40.50.1820">
    <property type="entry name" value="alpha/beta hydrolase"/>
    <property type="match status" value="1"/>
</dbReference>
<dbReference type="GO" id="GO:0006508">
    <property type="term" value="P:proteolysis"/>
    <property type="evidence" value="ECO:0007669"/>
    <property type="project" value="InterPro"/>
</dbReference>
<gene>
    <name evidence="3" type="ORF">KK1_020931</name>
</gene>
<dbReference type="EC" id="2.3.1.91" evidence="3"/>